<sequence>MKKIGILCAGDTELAAFLPYVKETEVIEKAMLVFHCGNIDRVEVVLLYSGVCKVNAAIAAQLLIDCFAVDCIINAGTAGGIQEQVQLFDTVISERIAYHDVADDILTEFHPWMDSVYFYADENLLQSAKAYSNTTKRVILFGTMVSGEQFVTEENREQILTGFTPLCTDMETAAVAHVCYVNKLPFLAIRTITDTAEHKGIGEFEKNCAVASAISAEIVCALLPSFCGQLHN</sequence>
<comment type="caution">
    <text evidence="7">The sequence shown here is derived from an EMBL/GenBank/DDBJ whole genome shotgun (WGS) entry which is preliminary data.</text>
</comment>
<dbReference type="Pfam" id="PF01048">
    <property type="entry name" value="PNP_UDP_1"/>
    <property type="match status" value="1"/>
</dbReference>
<dbReference type="GO" id="GO:0008930">
    <property type="term" value="F:methylthioadenosine nucleosidase activity"/>
    <property type="evidence" value="ECO:0007669"/>
    <property type="project" value="InterPro"/>
</dbReference>
<evidence type="ECO:0000313" key="7">
    <source>
        <dbReference type="EMBL" id="KGJ54490.1"/>
    </source>
</evidence>
<proteinExistence type="predicted"/>
<dbReference type="SUPFAM" id="SSF53167">
    <property type="entry name" value="Purine and uridine phosphorylases"/>
    <property type="match status" value="1"/>
</dbReference>
<keyword evidence="4" id="KW-0378">Hydrolase</keyword>
<gene>
    <name evidence="7" type="ORF">CIAN88_03295</name>
</gene>
<dbReference type="EMBL" id="JQIF01000015">
    <property type="protein sequence ID" value="KGJ54490.1"/>
    <property type="molecule type" value="Genomic_DNA"/>
</dbReference>
<dbReference type="Proteomes" id="UP000030008">
    <property type="component" value="Unassembled WGS sequence"/>
</dbReference>
<name>A0A099I9Y9_CLOIN</name>
<dbReference type="Gene3D" id="3.40.50.1580">
    <property type="entry name" value="Nucleoside phosphorylase domain"/>
    <property type="match status" value="1"/>
</dbReference>
<comment type="pathway">
    <text evidence="1">Amino-acid biosynthesis; L-methionine biosynthesis via salvage pathway; S-methyl-5-thio-alpha-D-ribose 1-phosphate from S-methyl-5'-thioadenosine (hydrolase route): step 1/2.</text>
</comment>
<keyword evidence="3" id="KW-0028">Amino-acid biosynthesis</keyword>
<dbReference type="InterPro" id="IPR035994">
    <property type="entry name" value="Nucleoside_phosphorylase_sf"/>
</dbReference>
<dbReference type="CDD" id="cd09008">
    <property type="entry name" value="MTAN"/>
    <property type="match status" value="1"/>
</dbReference>
<accession>A0A099I9Y9</accession>
<dbReference type="PANTHER" id="PTHR46832">
    <property type="entry name" value="5'-METHYLTHIOADENOSINE/S-ADENOSYLHOMOCYSTEINE NUCLEOSIDASE"/>
    <property type="match status" value="1"/>
</dbReference>
<organism evidence="7 8">
    <name type="scientific">Clostridium innocuum</name>
    <dbReference type="NCBI Taxonomy" id="1522"/>
    <lineage>
        <taxon>Bacteria</taxon>
        <taxon>Bacillati</taxon>
        <taxon>Bacillota</taxon>
        <taxon>Clostridia</taxon>
        <taxon>Eubacteriales</taxon>
        <taxon>Clostridiaceae</taxon>
        <taxon>Clostridium</taxon>
    </lineage>
</organism>
<evidence type="ECO:0000256" key="3">
    <source>
        <dbReference type="ARBA" id="ARBA00022605"/>
    </source>
</evidence>
<evidence type="ECO:0000256" key="1">
    <source>
        <dbReference type="ARBA" id="ARBA00004945"/>
    </source>
</evidence>
<reference evidence="7 8" key="1">
    <citation type="submission" date="2014-08" db="EMBL/GenBank/DDBJ databases">
        <title>Clostridium innocuum, an unnegligible vancomycin-resistant pathogen causing extra-intestinal infections.</title>
        <authorList>
            <person name="Feng Y."/>
            <person name="Chiu C.-H."/>
        </authorList>
    </citation>
    <scope>NUCLEOTIDE SEQUENCE [LARGE SCALE GENOMIC DNA]</scope>
    <source>
        <strain evidence="7 8">AN88</strain>
    </source>
</reference>
<dbReference type="GO" id="GO:0019509">
    <property type="term" value="P:L-methionine salvage from methylthioadenosine"/>
    <property type="evidence" value="ECO:0007669"/>
    <property type="project" value="UniProtKB-UniPathway"/>
</dbReference>
<dbReference type="AlphaFoldDB" id="A0A099I9Y9"/>
<evidence type="ECO:0000259" key="6">
    <source>
        <dbReference type="Pfam" id="PF01048"/>
    </source>
</evidence>
<dbReference type="GO" id="GO:0009164">
    <property type="term" value="P:nucleoside catabolic process"/>
    <property type="evidence" value="ECO:0007669"/>
    <property type="project" value="InterPro"/>
</dbReference>
<evidence type="ECO:0000256" key="2">
    <source>
        <dbReference type="ARBA" id="ARBA00011974"/>
    </source>
</evidence>
<dbReference type="PANTHER" id="PTHR46832:SF1">
    <property type="entry name" value="5'-METHYLTHIOADENOSINE_S-ADENOSYLHOMOCYSTEINE NUCLEOSIDASE"/>
    <property type="match status" value="1"/>
</dbReference>
<keyword evidence="5" id="KW-0486">Methionine biosynthesis</keyword>
<dbReference type="GO" id="GO:0005829">
    <property type="term" value="C:cytosol"/>
    <property type="evidence" value="ECO:0007669"/>
    <property type="project" value="TreeGrafter"/>
</dbReference>
<evidence type="ECO:0000313" key="8">
    <source>
        <dbReference type="Proteomes" id="UP000030008"/>
    </source>
</evidence>
<dbReference type="UniPathway" id="UPA00904">
    <property type="reaction ID" value="UER00871"/>
</dbReference>
<feature type="domain" description="Nucleoside phosphorylase" evidence="6">
    <location>
        <begin position="3"/>
        <end position="223"/>
    </location>
</feature>
<evidence type="ECO:0000256" key="4">
    <source>
        <dbReference type="ARBA" id="ARBA00022801"/>
    </source>
</evidence>
<dbReference type="GO" id="GO:0019284">
    <property type="term" value="P:L-methionine salvage from S-adenosylmethionine"/>
    <property type="evidence" value="ECO:0007669"/>
    <property type="project" value="TreeGrafter"/>
</dbReference>
<dbReference type="GO" id="GO:0008782">
    <property type="term" value="F:adenosylhomocysteine nucleosidase activity"/>
    <property type="evidence" value="ECO:0007669"/>
    <property type="project" value="UniProtKB-EC"/>
</dbReference>
<dbReference type="InterPro" id="IPR000845">
    <property type="entry name" value="Nucleoside_phosphorylase_d"/>
</dbReference>
<dbReference type="InterPro" id="IPR010049">
    <property type="entry name" value="MTA_SAH_Nsdase"/>
</dbReference>
<dbReference type="NCBIfam" id="TIGR01704">
    <property type="entry name" value="MTA_SAH-Nsdase"/>
    <property type="match status" value="1"/>
</dbReference>
<dbReference type="EC" id="3.2.2.9" evidence="2"/>
<protein>
    <recommendedName>
        <fullName evidence="2">adenosylhomocysteine nucleosidase</fullName>
        <ecNumber evidence="2">3.2.2.9</ecNumber>
    </recommendedName>
</protein>
<dbReference type="NCBIfam" id="NF004079">
    <property type="entry name" value="PRK05584.1"/>
    <property type="match status" value="1"/>
</dbReference>
<evidence type="ECO:0000256" key="5">
    <source>
        <dbReference type="ARBA" id="ARBA00023167"/>
    </source>
</evidence>
<dbReference type="RefSeq" id="WP_044904044.1">
    <property type="nucleotide sequence ID" value="NZ_JQIF01000015.1"/>
</dbReference>